<gene>
    <name evidence="1" type="ORF">K488DRAFT_41908</name>
</gene>
<keyword evidence="2" id="KW-1185">Reference proteome</keyword>
<comment type="caution">
    <text evidence="1">The sequence shown here is derived from an EMBL/GenBank/DDBJ whole genome shotgun (WGS) entry which is preliminary data.</text>
</comment>
<accession>A0ACB8QWH6</accession>
<reference evidence="1" key="2">
    <citation type="journal article" date="2022" name="New Phytol.">
        <title>Evolutionary transition to the ectomycorrhizal habit in the genomes of a hyperdiverse lineage of mushroom-forming fungi.</title>
        <authorList>
            <person name="Looney B."/>
            <person name="Miyauchi S."/>
            <person name="Morin E."/>
            <person name="Drula E."/>
            <person name="Courty P.E."/>
            <person name="Kohler A."/>
            <person name="Kuo A."/>
            <person name="LaButti K."/>
            <person name="Pangilinan J."/>
            <person name="Lipzen A."/>
            <person name="Riley R."/>
            <person name="Andreopoulos W."/>
            <person name="He G."/>
            <person name="Johnson J."/>
            <person name="Nolan M."/>
            <person name="Tritt A."/>
            <person name="Barry K.W."/>
            <person name="Grigoriev I.V."/>
            <person name="Nagy L.G."/>
            <person name="Hibbett D."/>
            <person name="Henrissat B."/>
            <person name="Matheny P.B."/>
            <person name="Labbe J."/>
            <person name="Martin F.M."/>
        </authorList>
    </citation>
    <scope>NUCLEOTIDE SEQUENCE</scope>
    <source>
        <strain evidence="1">EC-137</strain>
    </source>
</reference>
<proteinExistence type="predicted"/>
<organism evidence="1 2">
    <name type="scientific">Vararia minispora EC-137</name>
    <dbReference type="NCBI Taxonomy" id="1314806"/>
    <lineage>
        <taxon>Eukaryota</taxon>
        <taxon>Fungi</taxon>
        <taxon>Dikarya</taxon>
        <taxon>Basidiomycota</taxon>
        <taxon>Agaricomycotina</taxon>
        <taxon>Agaricomycetes</taxon>
        <taxon>Russulales</taxon>
        <taxon>Lachnocladiaceae</taxon>
        <taxon>Vararia</taxon>
    </lineage>
</organism>
<keyword evidence="1" id="KW-0378">Hydrolase</keyword>
<protein>
    <submittedName>
        <fullName evidence="1">Alpha/Beta hydrolase protein</fullName>
    </submittedName>
</protein>
<dbReference type="Proteomes" id="UP000814128">
    <property type="component" value="Unassembled WGS sequence"/>
</dbReference>
<evidence type="ECO:0000313" key="1">
    <source>
        <dbReference type="EMBL" id="KAI0036012.1"/>
    </source>
</evidence>
<reference evidence="1" key="1">
    <citation type="submission" date="2021-02" db="EMBL/GenBank/DDBJ databases">
        <authorList>
            <consortium name="DOE Joint Genome Institute"/>
            <person name="Ahrendt S."/>
            <person name="Looney B.P."/>
            <person name="Miyauchi S."/>
            <person name="Morin E."/>
            <person name="Drula E."/>
            <person name="Courty P.E."/>
            <person name="Chicoki N."/>
            <person name="Fauchery L."/>
            <person name="Kohler A."/>
            <person name="Kuo A."/>
            <person name="Labutti K."/>
            <person name="Pangilinan J."/>
            <person name="Lipzen A."/>
            <person name="Riley R."/>
            <person name="Andreopoulos W."/>
            <person name="He G."/>
            <person name="Johnson J."/>
            <person name="Barry K.W."/>
            <person name="Grigoriev I.V."/>
            <person name="Nagy L."/>
            <person name="Hibbett D."/>
            <person name="Henrissat B."/>
            <person name="Matheny P.B."/>
            <person name="Labbe J."/>
            <person name="Martin F."/>
        </authorList>
    </citation>
    <scope>NUCLEOTIDE SEQUENCE</scope>
    <source>
        <strain evidence="1">EC-137</strain>
    </source>
</reference>
<dbReference type="EMBL" id="MU273476">
    <property type="protein sequence ID" value="KAI0036012.1"/>
    <property type="molecule type" value="Genomic_DNA"/>
</dbReference>
<sequence length="543" mass="59792">MQGVWIPVPVSLLFRRVVNVLSSLSLAHQVVFRRDDVLPSVDPVSIPWPRIRWPTELFSLEPEQSSSSPLPPPPSGPSNSNSSPRPNPAPRPPDPTQSPPEDTRTDPIHVLMRSPALYDPVRTPRFPIVLCHGLYGFDVRGPAAIPALRMHYWADVSAILRRTVGAEVIVAAVPSTGSIADRAVELDRSLRARARGRGVNLLAHSMGGLDGRHLITHIRPHAYVPLSLTSIATPHRGSPFMDWCTDYLGLGRTDVEREKRRLAARAARNGGDDEETEYARVDAEIPDTAPAPSSSSSTAASGLLASLPTSFTALLMSMFDSPAYANLTTAYLRDVFNPSTPDDPNVRYFSVGARAGPLSVWHPLWFPKLVVDGAEERERTTRAPSSSSAEDVWGNDGLVTLRSARWGEYLGTLEGTDHWRVRGEAGTQLGAQLPELVSREWARVARALRRSVDEADERVGSGRAAATRDSEERERVRAEALRSSTARLSAVVDWLVEQVPAPSRTRDKGEREKSERSKADLKEHEDLERFYVALAKRIWDAGL</sequence>
<name>A0ACB8QWH6_9AGAM</name>
<evidence type="ECO:0000313" key="2">
    <source>
        <dbReference type="Proteomes" id="UP000814128"/>
    </source>
</evidence>